<sequence length="87" mass="10415">MENKEYKYEIKSGVKYKYIEEYFLTFCLSYNKNIFTFDGYQIIYKKNKSKKYANIEIDSTLLTFLGEKEIVEEAVRKFRMNFLSAGG</sequence>
<dbReference type="Pfam" id="PF09189">
    <property type="entry name" value="MoaD_arch"/>
    <property type="match status" value="1"/>
</dbReference>
<gene>
    <name evidence="2" type="ORF">HLPR_22040</name>
</gene>
<keyword evidence="3" id="KW-1185">Reference proteome</keyword>
<dbReference type="RefSeq" id="WP_338535484.1">
    <property type="nucleotide sequence ID" value="NZ_AP028654.1"/>
</dbReference>
<reference evidence="2 3" key="1">
    <citation type="submission" date="2023-08" db="EMBL/GenBank/DDBJ databases">
        <title>Helicovermis profunda gen. nov., sp. nov., a novel mesophilic, fermentative bacterium within the Bacillota from a deep-sea hydrothermal vent chimney.</title>
        <authorList>
            <person name="Miyazaki U."/>
            <person name="Mizutani D."/>
            <person name="Hashimoto Y."/>
            <person name="Tame A."/>
            <person name="Sawayama S."/>
            <person name="Miyazaki J."/>
            <person name="Takai K."/>
            <person name="Nakagawa S."/>
        </authorList>
    </citation>
    <scope>NUCLEOTIDE SEQUENCE [LARGE SCALE GENOMIC DNA]</scope>
    <source>
        <strain evidence="2 3">S502</strain>
    </source>
</reference>
<dbReference type="KEGG" id="hprf:HLPR_22040"/>
<dbReference type="AlphaFoldDB" id="A0AAU9E5Z1"/>
<name>A0AAU9E5Z1_9FIRM</name>
<proteinExistence type="predicted"/>
<dbReference type="EMBL" id="AP028654">
    <property type="protein sequence ID" value="BEP29873.1"/>
    <property type="molecule type" value="Genomic_DNA"/>
</dbReference>
<accession>A0AAU9E5Z1</accession>
<dbReference type="Proteomes" id="UP001321786">
    <property type="component" value="Chromosome"/>
</dbReference>
<evidence type="ECO:0000313" key="2">
    <source>
        <dbReference type="EMBL" id="BEP29873.1"/>
    </source>
</evidence>
<protein>
    <recommendedName>
        <fullName evidence="1">Molybdopterin cofactor biosynthesis MoaD-related C-terminal domain-containing protein</fullName>
    </recommendedName>
</protein>
<evidence type="ECO:0000313" key="3">
    <source>
        <dbReference type="Proteomes" id="UP001321786"/>
    </source>
</evidence>
<organism evidence="2 3">
    <name type="scientific">Helicovermis profundi</name>
    <dbReference type="NCBI Taxonomy" id="3065157"/>
    <lineage>
        <taxon>Bacteria</taxon>
        <taxon>Bacillati</taxon>
        <taxon>Bacillota</taxon>
        <taxon>Clostridia</taxon>
        <taxon>Helicovermis</taxon>
    </lineage>
</organism>
<feature type="domain" description="Molybdopterin cofactor biosynthesis MoaD-related C-terminal" evidence="1">
    <location>
        <begin position="12"/>
        <end position="87"/>
    </location>
</feature>
<dbReference type="InterPro" id="IPR015272">
    <property type="entry name" value="MoadD_C"/>
</dbReference>
<evidence type="ECO:0000259" key="1">
    <source>
        <dbReference type="Pfam" id="PF09189"/>
    </source>
</evidence>